<proteinExistence type="inferred from homology"/>
<accession>A0A2V1E772</accession>
<dbReference type="GO" id="GO:0005759">
    <property type="term" value="C:mitochondrial matrix"/>
    <property type="evidence" value="ECO:0007669"/>
    <property type="project" value="TreeGrafter"/>
</dbReference>
<keyword evidence="4" id="KW-1185">Reference proteome</keyword>
<dbReference type="InterPro" id="IPR002634">
    <property type="entry name" value="BolA"/>
</dbReference>
<organism evidence="3 4">
    <name type="scientific">Periconia macrospinosa</name>
    <dbReference type="NCBI Taxonomy" id="97972"/>
    <lineage>
        <taxon>Eukaryota</taxon>
        <taxon>Fungi</taxon>
        <taxon>Dikarya</taxon>
        <taxon>Ascomycota</taxon>
        <taxon>Pezizomycotina</taxon>
        <taxon>Dothideomycetes</taxon>
        <taxon>Pleosporomycetidae</taxon>
        <taxon>Pleosporales</taxon>
        <taxon>Massarineae</taxon>
        <taxon>Periconiaceae</taxon>
        <taxon>Periconia</taxon>
    </lineage>
</organism>
<dbReference type="Pfam" id="PF01722">
    <property type="entry name" value="BolA"/>
    <property type="match status" value="1"/>
</dbReference>
<reference evidence="3 4" key="1">
    <citation type="journal article" date="2018" name="Sci. Rep.">
        <title>Comparative genomics provides insights into the lifestyle and reveals functional heterogeneity of dark septate endophytic fungi.</title>
        <authorList>
            <person name="Knapp D.G."/>
            <person name="Nemeth J.B."/>
            <person name="Barry K."/>
            <person name="Hainaut M."/>
            <person name="Henrissat B."/>
            <person name="Johnson J."/>
            <person name="Kuo A."/>
            <person name="Lim J.H.P."/>
            <person name="Lipzen A."/>
            <person name="Nolan M."/>
            <person name="Ohm R.A."/>
            <person name="Tamas L."/>
            <person name="Grigoriev I.V."/>
            <person name="Spatafora J.W."/>
            <person name="Nagy L.G."/>
            <person name="Kovacs G.M."/>
        </authorList>
    </citation>
    <scope>NUCLEOTIDE SEQUENCE [LARGE SCALE GENOMIC DNA]</scope>
    <source>
        <strain evidence="3 4">DSE2036</strain>
    </source>
</reference>
<gene>
    <name evidence="3" type="ORF">DM02DRAFT_582750</name>
</gene>
<dbReference type="SUPFAM" id="SSF82657">
    <property type="entry name" value="BolA-like"/>
    <property type="match status" value="1"/>
</dbReference>
<evidence type="ECO:0000313" key="3">
    <source>
        <dbReference type="EMBL" id="PVI06361.1"/>
    </source>
</evidence>
<evidence type="ECO:0000256" key="2">
    <source>
        <dbReference type="RuleBase" id="RU003860"/>
    </source>
</evidence>
<dbReference type="InterPro" id="IPR036065">
    <property type="entry name" value="BolA-like_sf"/>
</dbReference>
<dbReference type="STRING" id="97972.A0A2V1E772"/>
<evidence type="ECO:0000256" key="1">
    <source>
        <dbReference type="ARBA" id="ARBA00005578"/>
    </source>
</evidence>
<dbReference type="Proteomes" id="UP000244855">
    <property type="component" value="Unassembled WGS sequence"/>
</dbReference>
<comment type="similarity">
    <text evidence="1 2">Belongs to the BolA/IbaG family.</text>
</comment>
<dbReference type="AlphaFoldDB" id="A0A2V1E772"/>
<dbReference type="InterPro" id="IPR052275">
    <property type="entry name" value="Mt_Fe-S_assembly_factor"/>
</dbReference>
<protein>
    <submittedName>
        <fullName evidence="3">Bola-like protein</fullName>
    </submittedName>
</protein>
<evidence type="ECO:0000313" key="4">
    <source>
        <dbReference type="Proteomes" id="UP000244855"/>
    </source>
</evidence>
<name>A0A2V1E772_9PLEO</name>
<dbReference type="EMBL" id="KZ805309">
    <property type="protein sequence ID" value="PVI06361.1"/>
    <property type="molecule type" value="Genomic_DNA"/>
</dbReference>
<dbReference type="OrthoDB" id="203381at2759"/>
<dbReference type="Gene3D" id="3.30.300.90">
    <property type="entry name" value="BolA-like"/>
    <property type="match status" value="1"/>
</dbReference>
<dbReference type="PANTHER" id="PTHR46188:SF1">
    <property type="entry name" value="BOLA-LIKE PROTEIN 3"/>
    <property type="match status" value="1"/>
</dbReference>
<sequence>MAPSRAMLNLPLRYSSHAYLGARPISHFALSPNLYRTICIQHTVNTQLSQTHRSFCSDLRLKRARNFPAFLPFQRSYSTAVPEPPDYLNDRELHVFNKIRDALEPVQLEVQDISGGCGSMYAVEIVSSKFKGLSVIKQHKMVNEVLKDEIAGWHGVQLKTRAV</sequence>
<dbReference type="PANTHER" id="PTHR46188">
    <property type="entry name" value="BOLA-LIKE PROTEIN 3"/>
    <property type="match status" value="1"/>
</dbReference>